<dbReference type="EMBL" id="MU128940">
    <property type="protein sequence ID" value="KAF9516345.1"/>
    <property type="molecule type" value="Genomic_DNA"/>
</dbReference>
<evidence type="ECO:0000313" key="1">
    <source>
        <dbReference type="EMBL" id="KAF9516345.1"/>
    </source>
</evidence>
<keyword evidence="2" id="KW-1185">Reference proteome</keyword>
<dbReference type="OrthoDB" id="1668230at2759"/>
<dbReference type="AlphaFoldDB" id="A0A9P6B3L6"/>
<feature type="non-terminal residue" evidence="1">
    <location>
        <position position="114"/>
    </location>
</feature>
<reference evidence="1" key="1">
    <citation type="journal article" date="2020" name="Nat. Commun.">
        <title>Large-scale genome sequencing of mycorrhizal fungi provides insights into the early evolution of symbiotic traits.</title>
        <authorList>
            <person name="Miyauchi S."/>
            <person name="Kiss E."/>
            <person name="Kuo A."/>
            <person name="Drula E."/>
            <person name="Kohler A."/>
            <person name="Sanchez-Garcia M."/>
            <person name="Morin E."/>
            <person name="Andreopoulos B."/>
            <person name="Barry K.W."/>
            <person name="Bonito G."/>
            <person name="Buee M."/>
            <person name="Carver A."/>
            <person name="Chen C."/>
            <person name="Cichocki N."/>
            <person name="Clum A."/>
            <person name="Culley D."/>
            <person name="Crous P.W."/>
            <person name="Fauchery L."/>
            <person name="Girlanda M."/>
            <person name="Hayes R.D."/>
            <person name="Keri Z."/>
            <person name="LaButti K."/>
            <person name="Lipzen A."/>
            <person name="Lombard V."/>
            <person name="Magnuson J."/>
            <person name="Maillard F."/>
            <person name="Murat C."/>
            <person name="Nolan M."/>
            <person name="Ohm R.A."/>
            <person name="Pangilinan J."/>
            <person name="Pereira M.F."/>
            <person name="Perotto S."/>
            <person name="Peter M."/>
            <person name="Pfister S."/>
            <person name="Riley R."/>
            <person name="Sitrit Y."/>
            <person name="Stielow J.B."/>
            <person name="Szollosi G."/>
            <person name="Zifcakova L."/>
            <person name="Stursova M."/>
            <person name="Spatafora J.W."/>
            <person name="Tedersoo L."/>
            <person name="Vaario L.M."/>
            <person name="Yamada A."/>
            <person name="Yan M."/>
            <person name="Wang P."/>
            <person name="Xu J."/>
            <person name="Bruns T."/>
            <person name="Baldrian P."/>
            <person name="Vilgalys R."/>
            <person name="Dunand C."/>
            <person name="Henrissat B."/>
            <person name="Grigoriev I.V."/>
            <person name="Hibbett D."/>
            <person name="Nagy L.G."/>
            <person name="Martin F.M."/>
        </authorList>
    </citation>
    <scope>NUCLEOTIDE SEQUENCE</scope>
    <source>
        <strain evidence="1">UP504</strain>
    </source>
</reference>
<sequence>ISDLAPHASGSSSTLFRTVLKTPALTQMYMHGSFSSNAPDVLRQFTAELRFFQTVRRHKNIVTFVGSLEGVGMLLEYLEGETLWSYLGRGIRSSVRADWWNQILAGVCHIHSFG</sequence>
<organism evidence="1 2">
    <name type="scientific">Hydnum rufescens UP504</name>
    <dbReference type="NCBI Taxonomy" id="1448309"/>
    <lineage>
        <taxon>Eukaryota</taxon>
        <taxon>Fungi</taxon>
        <taxon>Dikarya</taxon>
        <taxon>Basidiomycota</taxon>
        <taxon>Agaricomycotina</taxon>
        <taxon>Agaricomycetes</taxon>
        <taxon>Cantharellales</taxon>
        <taxon>Hydnaceae</taxon>
        <taxon>Hydnum</taxon>
    </lineage>
</organism>
<gene>
    <name evidence="1" type="ORF">BS47DRAFT_1272514</name>
</gene>
<feature type="non-terminal residue" evidence="1">
    <location>
        <position position="1"/>
    </location>
</feature>
<comment type="caution">
    <text evidence="1">The sequence shown here is derived from an EMBL/GenBank/DDBJ whole genome shotgun (WGS) entry which is preliminary data.</text>
</comment>
<dbReference type="SUPFAM" id="SSF56112">
    <property type="entry name" value="Protein kinase-like (PK-like)"/>
    <property type="match status" value="1"/>
</dbReference>
<proteinExistence type="predicted"/>
<accession>A0A9P6B3L6</accession>
<evidence type="ECO:0008006" key="3">
    <source>
        <dbReference type="Google" id="ProtNLM"/>
    </source>
</evidence>
<dbReference type="Gene3D" id="1.10.510.10">
    <property type="entry name" value="Transferase(Phosphotransferase) domain 1"/>
    <property type="match status" value="1"/>
</dbReference>
<name>A0A9P6B3L6_9AGAM</name>
<dbReference type="Proteomes" id="UP000886523">
    <property type="component" value="Unassembled WGS sequence"/>
</dbReference>
<evidence type="ECO:0000313" key="2">
    <source>
        <dbReference type="Proteomes" id="UP000886523"/>
    </source>
</evidence>
<protein>
    <recommendedName>
        <fullName evidence="3">Protein kinase domain-containing protein</fullName>
    </recommendedName>
</protein>
<dbReference type="InterPro" id="IPR011009">
    <property type="entry name" value="Kinase-like_dom_sf"/>
</dbReference>